<dbReference type="GO" id="GO:0004016">
    <property type="term" value="F:adenylate cyclase activity"/>
    <property type="evidence" value="ECO:0007669"/>
    <property type="project" value="UniProtKB-ARBA"/>
</dbReference>
<dbReference type="GO" id="GO:0016020">
    <property type="term" value="C:membrane"/>
    <property type="evidence" value="ECO:0007669"/>
    <property type="project" value="InterPro"/>
</dbReference>
<evidence type="ECO:0000259" key="3">
    <source>
        <dbReference type="PROSITE" id="PS50885"/>
    </source>
</evidence>
<feature type="domain" description="HAMP" evidence="3">
    <location>
        <begin position="378"/>
        <end position="431"/>
    </location>
</feature>
<evidence type="ECO:0000313" key="5">
    <source>
        <dbReference type="Proteomes" id="UP000189935"/>
    </source>
</evidence>
<dbReference type="PANTHER" id="PTHR43081">
    <property type="entry name" value="ADENYLATE CYCLASE, TERMINAL-DIFFERENTIATION SPECIFIC-RELATED"/>
    <property type="match status" value="1"/>
</dbReference>
<evidence type="ECO:0000256" key="1">
    <source>
        <dbReference type="SAM" id="Phobius"/>
    </source>
</evidence>
<dbReference type="Gene3D" id="3.30.450.20">
    <property type="entry name" value="PAS domain"/>
    <property type="match status" value="2"/>
</dbReference>
<dbReference type="SUPFAM" id="SSF103190">
    <property type="entry name" value="Sensory domain-like"/>
    <property type="match status" value="1"/>
</dbReference>
<sequence>MTLNDPKTSAKGGPRRLGFKTSIIALFVAIVLVIGLTLVYLSFSRITVITDAAASKFIGEVAELSADRIGSQLKLVRDNLAILNALPPIQSAEIEDNPRLNALLAAMLKNNDQLFNLYVGYDDGSFIEMDAIGGSGRETRARLEAPEQAAFRLVVISRSDPAGIKSRRLYLTDRLELVRELPGPLDYDPRERPWYKDADRRDGSWLTGPYVFFATGKQGYTVQLALEQGRGGVVAGDLLLNVTQELLKREQLTPSAVAFLFDDDDRILAHPKMSEMLGREVSGNIPRLRETDMAGVLKAIRAWREGGISQQFFHDPAGRLYAAAFQAIPHSGPANLRVAVVAPVDEFFASILSERGRLFAIALGFVALMLPIVFLIGSLLSRALRTLADETDRIQRFEFSAAPPVHSMIREIDDLGRSVATMRTVAQTFSRFVPRRLVEKLIETGTPLQLGGVRREVTLLFSDVVNFTEITEKADPARVMQYTSRYFAAMSQEIMRHSGTVDKFIGDAIMAIWNAPADDPDHAANACAAALAALRANDRLNAQFEREGWPAYRTRCGLHIGEAVVGNIGSEDRMNYTALGATVNLAARLEGLNKSYGTSILVSSALRQRVMSRFLFRSVDRISPKGFAESFEIYELRCERGNDHAAQCELCREWELVYSALRHGPLAAAEVELTAFLAKYPDDGVARYHRDYRP</sequence>
<dbReference type="InterPro" id="IPR050697">
    <property type="entry name" value="Adenylyl/Guanylyl_Cyclase_3/4"/>
</dbReference>
<dbReference type="Proteomes" id="UP000189935">
    <property type="component" value="Chromosome I"/>
</dbReference>
<dbReference type="Pfam" id="PF00211">
    <property type="entry name" value="Guanylate_cyc"/>
    <property type="match status" value="1"/>
</dbReference>
<gene>
    <name evidence="4" type="ORF">SAMN05444159_4708</name>
</gene>
<reference evidence="4 5" key="1">
    <citation type="submission" date="2016-11" db="EMBL/GenBank/DDBJ databases">
        <authorList>
            <person name="Jaros S."/>
            <person name="Januszkiewicz K."/>
            <person name="Wedrychowicz H."/>
        </authorList>
    </citation>
    <scope>NUCLEOTIDE SEQUENCE [LARGE SCALE GENOMIC DNA]</scope>
    <source>
        <strain evidence="4 5">GAS499</strain>
    </source>
</reference>
<keyword evidence="1" id="KW-0472">Membrane</keyword>
<proteinExistence type="predicted"/>
<feature type="domain" description="Guanylate cyclase" evidence="2">
    <location>
        <begin position="458"/>
        <end position="590"/>
    </location>
</feature>
<dbReference type="InterPro" id="IPR003660">
    <property type="entry name" value="HAMP_dom"/>
</dbReference>
<dbReference type="SUPFAM" id="SSF55073">
    <property type="entry name" value="Nucleotide cyclase"/>
    <property type="match status" value="1"/>
</dbReference>
<evidence type="ECO:0000313" key="4">
    <source>
        <dbReference type="EMBL" id="SHK98854.1"/>
    </source>
</evidence>
<dbReference type="InterPro" id="IPR001054">
    <property type="entry name" value="A/G_cyclase"/>
</dbReference>
<dbReference type="GO" id="GO:0035556">
    <property type="term" value="P:intracellular signal transduction"/>
    <property type="evidence" value="ECO:0007669"/>
    <property type="project" value="InterPro"/>
</dbReference>
<dbReference type="PANTHER" id="PTHR43081:SF1">
    <property type="entry name" value="ADENYLATE CYCLASE, TERMINAL-DIFFERENTIATION SPECIFIC"/>
    <property type="match status" value="1"/>
</dbReference>
<keyword evidence="1" id="KW-0812">Transmembrane</keyword>
<dbReference type="Gene3D" id="3.30.70.1230">
    <property type="entry name" value="Nucleotide cyclase"/>
    <property type="match status" value="1"/>
</dbReference>
<accession>A0A1M6WYV9</accession>
<protein>
    <submittedName>
        <fullName evidence="4">Adenylate cyclase</fullName>
    </submittedName>
</protein>
<organism evidence="4 5">
    <name type="scientific">Bradyrhizobium lablabi</name>
    <dbReference type="NCBI Taxonomy" id="722472"/>
    <lineage>
        <taxon>Bacteria</taxon>
        <taxon>Pseudomonadati</taxon>
        <taxon>Pseudomonadota</taxon>
        <taxon>Alphaproteobacteria</taxon>
        <taxon>Hyphomicrobiales</taxon>
        <taxon>Nitrobacteraceae</taxon>
        <taxon>Bradyrhizobium</taxon>
    </lineage>
</organism>
<dbReference type="InterPro" id="IPR029787">
    <property type="entry name" value="Nucleotide_cyclase"/>
</dbReference>
<dbReference type="Gene3D" id="6.10.340.10">
    <property type="match status" value="1"/>
</dbReference>
<dbReference type="CDD" id="cd18774">
    <property type="entry name" value="PDC2_HK_sensor"/>
    <property type="match status" value="1"/>
</dbReference>
<dbReference type="CDD" id="cd07302">
    <property type="entry name" value="CHD"/>
    <property type="match status" value="1"/>
</dbReference>
<dbReference type="OrthoDB" id="9789782at2"/>
<dbReference type="EMBL" id="LT670844">
    <property type="protein sequence ID" value="SHK98854.1"/>
    <property type="molecule type" value="Genomic_DNA"/>
</dbReference>
<evidence type="ECO:0000259" key="2">
    <source>
        <dbReference type="PROSITE" id="PS50125"/>
    </source>
</evidence>
<dbReference type="SMART" id="SM00044">
    <property type="entry name" value="CYCc"/>
    <property type="match status" value="1"/>
</dbReference>
<keyword evidence="1" id="KW-1133">Transmembrane helix</keyword>
<dbReference type="RefSeq" id="WP_079541903.1">
    <property type="nucleotide sequence ID" value="NZ_LT670844.1"/>
</dbReference>
<feature type="transmembrane region" description="Helical" evidence="1">
    <location>
        <begin position="21"/>
        <end position="43"/>
    </location>
</feature>
<name>A0A1M6WYV9_9BRAD</name>
<dbReference type="AlphaFoldDB" id="A0A1M6WYV9"/>
<dbReference type="PROSITE" id="PS50885">
    <property type="entry name" value="HAMP"/>
    <property type="match status" value="1"/>
</dbReference>
<feature type="transmembrane region" description="Helical" evidence="1">
    <location>
        <begin position="358"/>
        <end position="380"/>
    </location>
</feature>
<dbReference type="GO" id="GO:0006171">
    <property type="term" value="P:cAMP biosynthetic process"/>
    <property type="evidence" value="ECO:0007669"/>
    <property type="project" value="TreeGrafter"/>
</dbReference>
<dbReference type="PROSITE" id="PS50125">
    <property type="entry name" value="GUANYLATE_CYCLASE_2"/>
    <property type="match status" value="1"/>
</dbReference>
<dbReference type="InterPro" id="IPR029151">
    <property type="entry name" value="Sensor-like_sf"/>
</dbReference>